<reference evidence="12 13" key="2">
    <citation type="journal article" date="2019" name="G3 (Bethesda)">
        <title>Hybrid Assembly of the Genome of the Entomopathogenic Nematode Steinernema carpocapsae Identifies the X-Chromosome.</title>
        <authorList>
            <person name="Serra L."/>
            <person name="Macchietto M."/>
            <person name="Macias-Munoz A."/>
            <person name="McGill C.J."/>
            <person name="Rodriguez I.M."/>
            <person name="Rodriguez B."/>
            <person name="Murad R."/>
            <person name="Mortazavi A."/>
        </authorList>
    </citation>
    <scope>NUCLEOTIDE SEQUENCE [LARGE SCALE GENOMIC DNA]</scope>
    <source>
        <strain evidence="12 13">ALL</strain>
    </source>
</reference>
<keyword evidence="3 9" id="KW-0418">Kinase</keyword>
<dbReference type="InterPro" id="IPR000719">
    <property type="entry name" value="Prot_kinase_dom"/>
</dbReference>
<evidence type="ECO:0000256" key="9">
    <source>
        <dbReference type="RuleBase" id="RU362096"/>
    </source>
</evidence>
<evidence type="ECO:0000256" key="5">
    <source>
        <dbReference type="ARBA" id="ARBA00023137"/>
    </source>
</evidence>
<evidence type="ECO:0000313" key="13">
    <source>
        <dbReference type="Proteomes" id="UP000298663"/>
    </source>
</evidence>
<feature type="domain" description="Protein kinase" evidence="11">
    <location>
        <begin position="188"/>
        <end position="446"/>
    </location>
</feature>
<dbReference type="GO" id="GO:0004715">
    <property type="term" value="F:non-membrane spanning protein tyrosine kinase activity"/>
    <property type="evidence" value="ECO:0007669"/>
    <property type="project" value="UniProtKB-EC"/>
</dbReference>
<keyword evidence="13" id="KW-1185">Reference proteome</keyword>
<keyword evidence="4 8" id="KW-0067">ATP-binding</keyword>
<dbReference type="CDD" id="cd10361">
    <property type="entry name" value="SH2_Fps_family"/>
    <property type="match status" value="1"/>
</dbReference>
<reference evidence="12 13" key="1">
    <citation type="journal article" date="2015" name="Genome Biol.">
        <title>Comparative genomics of Steinernema reveals deeply conserved gene regulatory networks.</title>
        <authorList>
            <person name="Dillman A.R."/>
            <person name="Macchietto M."/>
            <person name="Porter C.F."/>
            <person name="Rogers A."/>
            <person name="Williams B."/>
            <person name="Antoshechkin I."/>
            <person name="Lee M.M."/>
            <person name="Goodwin Z."/>
            <person name="Lu X."/>
            <person name="Lewis E.E."/>
            <person name="Goodrich-Blair H."/>
            <person name="Stock S.P."/>
            <person name="Adams B.J."/>
            <person name="Sternberg P.W."/>
            <person name="Mortazavi A."/>
        </authorList>
    </citation>
    <scope>NUCLEOTIDE SEQUENCE [LARGE SCALE GENOMIC DNA]</scope>
    <source>
        <strain evidence="12 13">ALL</strain>
    </source>
</reference>
<dbReference type="Gene3D" id="3.30.505.10">
    <property type="entry name" value="SH2 domain"/>
    <property type="match status" value="1"/>
</dbReference>
<keyword evidence="2 8" id="KW-0547">Nucleotide-binding</keyword>
<sequence length="453" mass="51157">MYPYPSLTLAIFLTNSLNFRSRKPPAHKDTLTKSEKTAKKSLIVGSADTQKSCMSQKSIGSSNAPGIVITTKMDKEMGRALSEHSWYHGLMPREEIEEMLKEDDEFLVRKTDVKSEIKYTISVRNKGRVRHILFSYTNSKWCLRDQKMNSIIQLVEFYMNTKMPVQSDGTVCTKPVPRPEYYILHDHIEVKEKLGGGAFGDVHRGILKRCDEVTEVAVKKLKGQMLKKQRCEFIKEARMTRKFVHKNIVRLIGIAPQEEPIMIVLELAPGGSLKSHLKKHPDLTAEKLTNFTKDACRGMCYLSGRKVIHRDIAARNCLMGRNEEIKISDFGLSVANTDLLRLDKLKNMPIKWLAPETLKKGEFSTKSDVWSFGVMIWEIFSHCKTDPFPGETNAQAKAKIMSGNSPMSAPPGTPSVVSASMMLCFTQDSVARPEFDAIFKLLAPKESPPPKED</sequence>
<dbReference type="Pfam" id="PF07714">
    <property type="entry name" value="PK_Tyr_Ser-Thr"/>
    <property type="match status" value="1"/>
</dbReference>
<evidence type="ECO:0000256" key="8">
    <source>
        <dbReference type="PROSITE-ProRule" id="PRU10141"/>
    </source>
</evidence>
<evidence type="ECO:0000256" key="6">
    <source>
        <dbReference type="ARBA" id="ARBA00051245"/>
    </source>
</evidence>
<evidence type="ECO:0000313" key="12">
    <source>
        <dbReference type="EMBL" id="TKR72421.1"/>
    </source>
</evidence>
<gene>
    <name evidence="12" type="ORF">L596_019868</name>
</gene>
<dbReference type="InterPro" id="IPR000980">
    <property type="entry name" value="SH2"/>
</dbReference>
<comment type="catalytic activity">
    <reaction evidence="6 9">
        <text>L-tyrosyl-[protein] + ATP = O-phospho-L-tyrosyl-[protein] + ADP + H(+)</text>
        <dbReference type="Rhea" id="RHEA:10596"/>
        <dbReference type="Rhea" id="RHEA-COMP:10136"/>
        <dbReference type="Rhea" id="RHEA-COMP:20101"/>
        <dbReference type="ChEBI" id="CHEBI:15378"/>
        <dbReference type="ChEBI" id="CHEBI:30616"/>
        <dbReference type="ChEBI" id="CHEBI:46858"/>
        <dbReference type="ChEBI" id="CHEBI:61978"/>
        <dbReference type="ChEBI" id="CHEBI:456216"/>
        <dbReference type="EC" id="2.7.10.2"/>
    </reaction>
</comment>
<evidence type="ECO:0000256" key="2">
    <source>
        <dbReference type="ARBA" id="ARBA00022741"/>
    </source>
</evidence>
<dbReference type="EMBL" id="AZBU02000006">
    <property type="protein sequence ID" value="TKR72421.1"/>
    <property type="molecule type" value="Genomic_DNA"/>
</dbReference>
<dbReference type="OrthoDB" id="546826at2759"/>
<dbReference type="PANTHER" id="PTHR24418">
    <property type="entry name" value="TYROSINE-PROTEIN KINASE"/>
    <property type="match status" value="1"/>
</dbReference>
<dbReference type="PROSITE" id="PS50001">
    <property type="entry name" value="SH2"/>
    <property type="match status" value="1"/>
</dbReference>
<proteinExistence type="inferred from homology"/>
<feature type="domain" description="SH2" evidence="10">
    <location>
        <begin position="86"/>
        <end position="176"/>
    </location>
</feature>
<dbReference type="SMART" id="SM00252">
    <property type="entry name" value="SH2"/>
    <property type="match status" value="1"/>
</dbReference>
<evidence type="ECO:0000259" key="11">
    <source>
        <dbReference type="PROSITE" id="PS50011"/>
    </source>
</evidence>
<dbReference type="PRINTS" id="PR00109">
    <property type="entry name" value="TYRKINASE"/>
</dbReference>
<keyword evidence="1 9" id="KW-0808">Transferase</keyword>
<keyword evidence="7" id="KW-0727">SH2 domain</keyword>
<dbReference type="PROSITE" id="PS00109">
    <property type="entry name" value="PROTEIN_KINASE_TYR"/>
    <property type="match status" value="1"/>
</dbReference>
<dbReference type="InterPro" id="IPR001245">
    <property type="entry name" value="Ser-Thr/Tyr_kinase_cat_dom"/>
</dbReference>
<name>A0A4U5MRW4_STECR</name>
<dbReference type="InterPro" id="IPR011009">
    <property type="entry name" value="Kinase-like_dom_sf"/>
</dbReference>
<dbReference type="SUPFAM" id="SSF56112">
    <property type="entry name" value="Protein kinase-like (PK-like)"/>
    <property type="match status" value="1"/>
</dbReference>
<accession>A0A4U5MRW4</accession>
<dbReference type="SUPFAM" id="SSF55550">
    <property type="entry name" value="SH2 domain"/>
    <property type="match status" value="1"/>
</dbReference>
<protein>
    <recommendedName>
        <fullName evidence="9">Tyrosine-protein kinase</fullName>
        <ecNumber evidence="9">2.7.10.2</ecNumber>
    </recommendedName>
</protein>
<dbReference type="InterPro" id="IPR035849">
    <property type="entry name" value="Fes/Fps/Fer_SH2"/>
</dbReference>
<feature type="binding site" evidence="8">
    <location>
        <position position="220"/>
    </location>
    <ligand>
        <name>ATP</name>
        <dbReference type="ChEBI" id="CHEBI:30616"/>
    </ligand>
</feature>
<evidence type="ECO:0000256" key="3">
    <source>
        <dbReference type="ARBA" id="ARBA00022777"/>
    </source>
</evidence>
<comment type="caution">
    <text evidence="12">The sequence shown here is derived from an EMBL/GenBank/DDBJ whole genome shotgun (WGS) entry which is preliminary data.</text>
</comment>
<dbReference type="EC" id="2.7.10.2" evidence="9"/>
<dbReference type="CDD" id="cd00192">
    <property type="entry name" value="PTKc"/>
    <property type="match status" value="1"/>
</dbReference>
<dbReference type="Gene3D" id="1.10.510.10">
    <property type="entry name" value="Transferase(Phosphotransferase) domain 1"/>
    <property type="match status" value="1"/>
</dbReference>
<dbReference type="SMART" id="SM00219">
    <property type="entry name" value="TyrKc"/>
    <property type="match status" value="1"/>
</dbReference>
<dbReference type="GO" id="GO:0005524">
    <property type="term" value="F:ATP binding"/>
    <property type="evidence" value="ECO:0007669"/>
    <property type="project" value="UniProtKB-UniRule"/>
</dbReference>
<evidence type="ECO:0000256" key="7">
    <source>
        <dbReference type="PROSITE-ProRule" id="PRU00191"/>
    </source>
</evidence>
<dbReference type="InterPro" id="IPR020635">
    <property type="entry name" value="Tyr_kinase_cat_dom"/>
</dbReference>
<evidence type="ECO:0000256" key="4">
    <source>
        <dbReference type="ARBA" id="ARBA00022840"/>
    </source>
</evidence>
<dbReference type="InterPro" id="IPR008266">
    <property type="entry name" value="Tyr_kinase_AS"/>
</dbReference>
<comment type="similarity">
    <text evidence="9">Belongs to the protein kinase superfamily. Tyr protein kinase family.</text>
</comment>
<dbReference type="PROSITE" id="PS50011">
    <property type="entry name" value="PROTEIN_KINASE_DOM"/>
    <property type="match status" value="1"/>
</dbReference>
<dbReference type="InterPro" id="IPR017441">
    <property type="entry name" value="Protein_kinase_ATP_BS"/>
</dbReference>
<dbReference type="AlphaFoldDB" id="A0A4U5MRW4"/>
<dbReference type="InterPro" id="IPR036860">
    <property type="entry name" value="SH2_dom_sf"/>
</dbReference>
<dbReference type="Proteomes" id="UP000298663">
    <property type="component" value="Unassembled WGS sequence"/>
</dbReference>
<dbReference type="STRING" id="34508.A0A4U5MRW4"/>
<dbReference type="PROSITE" id="PS00107">
    <property type="entry name" value="PROTEIN_KINASE_ATP"/>
    <property type="match status" value="1"/>
</dbReference>
<dbReference type="Pfam" id="PF00017">
    <property type="entry name" value="SH2"/>
    <property type="match status" value="1"/>
</dbReference>
<organism evidence="12 13">
    <name type="scientific">Steinernema carpocapsae</name>
    <name type="common">Entomopathogenic nematode</name>
    <dbReference type="NCBI Taxonomy" id="34508"/>
    <lineage>
        <taxon>Eukaryota</taxon>
        <taxon>Metazoa</taxon>
        <taxon>Ecdysozoa</taxon>
        <taxon>Nematoda</taxon>
        <taxon>Chromadorea</taxon>
        <taxon>Rhabditida</taxon>
        <taxon>Tylenchina</taxon>
        <taxon>Panagrolaimomorpha</taxon>
        <taxon>Strongyloidoidea</taxon>
        <taxon>Steinernematidae</taxon>
        <taxon>Steinernema</taxon>
    </lineage>
</organism>
<evidence type="ECO:0000256" key="1">
    <source>
        <dbReference type="ARBA" id="ARBA00022679"/>
    </source>
</evidence>
<dbReference type="InterPro" id="IPR050198">
    <property type="entry name" value="Non-receptor_tyrosine_kinases"/>
</dbReference>
<evidence type="ECO:0000259" key="10">
    <source>
        <dbReference type="PROSITE" id="PS50001"/>
    </source>
</evidence>
<keyword evidence="5 9" id="KW-0829">Tyrosine-protein kinase</keyword>